<evidence type="ECO:0000313" key="7">
    <source>
        <dbReference type="Proteomes" id="UP001489004"/>
    </source>
</evidence>
<dbReference type="GO" id="GO:0005829">
    <property type="term" value="C:cytosol"/>
    <property type="evidence" value="ECO:0007669"/>
    <property type="project" value="TreeGrafter"/>
</dbReference>
<dbReference type="InterPro" id="IPR036047">
    <property type="entry name" value="F-box-like_dom_sf"/>
</dbReference>
<dbReference type="GO" id="GO:0031267">
    <property type="term" value="F:small GTPase binding"/>
    <property type="evidence" value="ECO:0007669"/>
    <property type="project" value="TreeGrafter"/>
</dbReference>
<dbReference type="GO" id="GO:0005634">
    <property type="term" value="C:nucleus"/>
    <property type="evidence" value="ECO:0007669"/>
    <property type="project" value="TreeGrafter"/>
</dbReference>
<keyword evidence="3" id="KW-0433">Leucine-rich repeat</keyword>
<proteinExistence type="predicted"/>
<gene>
    <name evidence="6" type="ORF">WJX72_000120</name>
</gene>
<dbReference type="GO" id="GO:0005096">
    <property type="term" value="F:GTPase activator activity"/>
    <property type="evidence" value="ECO:0007669"/>
    <property type="project" value="UniProtKB-KW"/>
</dbReference>
<dbReference type="SUPFAM" id="SSF52047">
    <property type="entry name" value="RNI-like"/>
    <property type="match status" value="1"/>
</dbReference>
<feature type="domain" description="F-box" evidence="5">
    <location>
        <begin position="1"/>
        <end position="48"/>
    </location>
</feature>
<dbReference type="SUPFAM" id="SSF81383">
    <property type="entry name" value="F-box domain"/>
    <property type="match status" value="1"/>
</dbReference>
<comment type="subcellular location">
    <subcellularLocation>
        <location evidence="1">Cytoplasm</location>
        <location evidence="1">Cytoskeleton</location>
        <location evidence="1">Cilium axoneme</location>
    </subcellularLocation>
</comment>
<protein>
    <recommendedName>
        <fullName evidence="5">F-box domain-containing protein</fullName>
    </recommendedName>
</protein>
<organism evidence="6 7">
    <name type="scientific">[Myrmecia] bisecta</name>
    <dbReference type="NCBI Taxonomy" id="41462"/>
    <lineage>
        <taxon>Eukaryota</taxon>
        <taxon>Viridiplantae</taxon>
        <taxon>Chlorophyta</taxon>
        <taxon>core chlorophytes</taxon>
        <taxon>Trebouxiophyceae</taxon>
        <taxon>Trebouxiales</taxon>
        <taxon>Trebouxiaceae</taxon>
        <taxon>Myrmecia</taxon>
    </lineage>
</organism>
<dbReference type="PANTHER" id="PTHR24113:SF12">
    <property type="entry name" value="RAN GTPASE-ACTIVATING PROTEIN 1"/>
    <property type="match status" value="1"/>
</dbReference>
<dbReference type="Proteomes" id="UP001489004">
    <property type="component" value="Unassembled WGS sequence"/>
</dbReference>
<dbReference type="GO" id="GO:0006913">
    <property type="term" value="P:nucleocytoplasmic transport"/>
    <property type="evidence" value="ECO:0007669"/>
    <property type="project" value="TreeGrafter"/>
</dbReference>
<evidence type="ECO:0000313" key="6">
    <source>
        <dbReference type="EMBL" id="KAK9808586.1"/>
    </source>
</evidence>
<accession>A0AAW1P6T8</accession>
<dbReference type="PROSITE" id="PS50181">
    <property type="entry name" value="FBOX"/>
    <property type="match status" value="1"/>
</dbReference>
<dbReference type="InterPro" id="IPR032675">
    <property type="entry name" value="LRR_dom_sf"/>
</dbReference>
<dbReference type="Gene3D" id="3.80.10.10">
    <property type="entry name" value="Ribonuclease Inhibitor"/>
    <property type="match status" value="1"/>
</dbReference>
<sequence>MAVFADLPPEVVAEILWRLPLRDRFTAVELTCKQWLASSRRREAFQTVDLGLWRTTEGAAIASNQMLEHIVVASLGSMFHAKRGGEAYQLQPSPICRICLDKLSHLTIKDCSLTRPEVQQLITAAAANGKLTSLTLSREQLGPQGAVDIANMLAQTALRCLRVELCDVDSQGLAALAAAVARSTTLELLSLSGNVSPPWDDVALKLLAQAVEQSPSLQHLSMPELAPAATAGAQWLVQALRQQRFTKRSETSMLGYSTFHTSAVYSKARGRVVY</sequence>
<evidence type="ECO:0000256" key="4">
    <source>
        <dbReference type="ARBA" id="ARBA00022737"/>
    </source>
</evidence>
<dbReference type="EMBL" id="JALJOR010000011">
    <property type="protein sequence ID" value="KAK9808586.1"/>
    <property type="molecule type" value="Genomic_DNA"/>
</dbReference>
<evidence type="ECO:0000259" key="5">
    <source>
        <dbReference type="PROSITE" id="PS50181"/>
    </source>
</evidence>
<dbReference type="GO" id="GO:0048471">
    <property type="term" value="C:perinuclear region of cytoplasm"/>
    <property type="evidence" value="ECO:0007669"/>
    <property type="project" value="TreeGrafter"/>
</dbReference>
<dbReference type="Gene3D" id="1.20.1280.50">
    <property type="match status" value="1"/>
</dbReference>
<dbReference type="InterPro" id="IPR027038">
    <property type="entry name" value="RanGap"/>
</dbReference>
<keyword evidence="7" id="KW-1185">Reference proteome</keyword>
<dbReference type="AlphaFoldDB" id="A0AAW1P6T8"/>
<evidence type="ECO:0000256" key="1">
    <source>
        <dbReference type="ARBA" id="ARBA00004430"/>
    </source>
</evidence>
<dbReference type="GO" id="GO:0005930">
    <property type="term" value="C:axoneme"/>
    <property type="evidence" value="ECO:0007669"/>
    <property type="project" value="UniProtKB-SubCell"/>
</dbReference>
<evidence type="ECO:0000256" key="3">
    <source>
        <dbReference type="ARBA" id="ARBA00022614"/>
    </source>
</evidence>
<evidence type="ECO:0000256" key="2">
    <source>
        <dbReference type="ARBA" id="ARBA00022468"/>
    </source>
</evidence>
<dbReference type="InterPro" id="IPR001810">
    <property type="entry name" value="F-box_dom"/>
</dbReference>
<keyword evidence="4" id="KW-0677">Repeat</keyword>
<dbReference type="PANTHER" id="PTHR24113">
    <property type="entry name" value="RAN GTPASE-ACTIVATING PROTEIN 1"/>
    <property type="match status" value="1"/>
</dbReference>
<keyword evidence="2" id="KW-0343">GTPase activation</keyword>
<name>A0AAW1P6T8_9CHLO</name>
<reference evidence="6 7" key="1">
    <citation type="journal article" date="2024" name="Nat. Commun.">
        <title>Phylogenomics reveals the evolutionary origins of lichenization in chlorophyte algae.</title>
        <authorList>
            <person name="Puginier C."/>
            <person name="Libourel C."/>
            <person name="Otte J."/>
            <person name="Skaloud P."/>
            <person name="Haon M."/>
            <person name="Grisel S."/>
            <person name="Petersen M."/>
            <person name="Berrin J.G."/>
            <person name="Delaux P.M."/>
            <person name="Dal Grande F."/>
            <person name="Keller J."/>
        </authorList>
    </citation>
    <scope>NUCLEOTIDE SEQUENCE [LARGE SCALE GENOMIC DNA]</scope>
    <source>
        <strain evidence="6 7">SAG 2043</strain>
    </source>
</reference>
<comment type="caution">
    <text evidence="6">The sequence shown here is derived from an EMBL/GenBank/DDBJ whole genome shotgun (WGS) entry which is preliminary data.</text>
</comment>